<organism evidence="1 2">
    <name type="scientific">Paenimyroides ceti</name>
    <dbReference type="NCBI Taxonomy" id="395087"/>
    <lineage>
        <taxon>Bacteria</taxon>
        <taxon>Pseudomonadati</taxon>
        <taxon>Bacteroidota</taxon>
        <taxon>Flavobacteriia</taxon>
        <taxon>Flavobacteriales</taxon>
        <taxon>Flavobacteriaceae</taxon>
        <taxon>Paenimyroides</taxon>
    </lineage>
</organism>
<accession>A0ABT8D295</accession>
<comment type="caution">
    <text evidence="1">The sequence shown here is derived from an EMBL/GenBank/DDBJ whole genome shotgun (WGS) entry which is preliminary data.</text>
</comment>
<proteinExistence type="predicted"/>
<dbReference type="Proteomes" id="UP001242368">
    <property type="component" value="Unassembled WGS sequence"/>
</dbReference>
<dbReference type="RefSeq" id="WP_290365695.1">
    <property type="nucleotide sequence ID" value="NZ_JAUFQU010000096.1"/>
</dbReference>
<dbReference type="EMBL" id="JAUFQU010000096">
    <property type="protein sequence ID" value="MDN3710594.1"/>
    <property type="molecule type" value="Genomic_DNA"/>
</dbReference>
<sequence>MPHLVLSTGFSKFFNVFSYLPTVNTHHIVKVVTSFFFADNVEL</sequence>
<evidence type="ECO:0000313" key="1">
    <source>
        <dbReference type="EMBL" id="MDN3710594.1"/>
    </source>
</evidence>
<protein>
    <submittedName>
        <fullName evidence="1">Uncharacterized protein</fullName>
    </submittedName>
</protein>
<reference evidence="2" key="1">
    <citation type="journal article" date="2019" name="Int. J. Syst. Evol. Microbiol.">
        <title>The Global Catalogue of Microorganisms (GCM) 10K type strain sequencing project: providing services to taxonomists for standard genome sequencing and annotation.</title>
        <authorList>
            <consortium name="The Broad Institute Genomics Platform"/>
            <consortium name="The Broad Institute Genome Sequencing Center for Infectious Disease"/>
            <person name="Wu L."/>
            <person name="Ma J."/>
        </authorList>
    </citation>
    <scope>NUCLEOTIDE SEQUENCE [LARGE SCALE GENOMIC DNA]</scope>
    <source>
        <strain evidence="2">CECT 7184</strain>
    </source>
</reference>
<evidence type="ECO:0000313" key="2">
    <source>
        <dbReference type="Proteomes" id="UP001242368"/>
    </source>
</evidence>
<name>A0ABT8D295_9FLAO</name>
<gene>
    <name evidence="1" type="ORF">QW060_27840</name>
</gene>
<keyword evidence="2" id="KW-1185">Reference proteome</keyword>